<organism evidence="1 2">
    <name type="scientific">Pseudomarimonas arenosa</name>
    <dbReference type="NCBI Taxonomy" id="2774145"/>
    <lineage>
        <taxon>Bacteria</taxon>
        <taxon>Pseudomonadati</taxon>
        <taxon>Pseudomonadota</taxon>
        <taxon>Gammaproteobacteria</taxon>
        <taxon>Lysobacterales</taxon>
        <taxon>Lysobacteraceae</taxon>
        <taxon>Pseudomarimonas</taxon>
    </lineage>
</organism>
<accession>A0AAW3ZJX3</accession>
<evidence type="ECO:0000313" key="2">
    <source>
        <dbReference type="Proteomes" id="UP000613768"/>
    </source>
</evidence>
<dbReference type="Pfam" id="PF11731">
    <property type="entry name" value="Cdd1"/>
    <property type="match status" value="1"/>
</dbReference>
<dbReference type="AlphaFoldDB" id="A0AAW3ZJX3"/>
<proteinExistence type="predicted"/>
<dbReference type="EMBL" id="JACYTR010000022">
    <property type="protein sequence ID" value="MBD8526413.1"/>
    <property type="molecule type" value="Genomic_DNA"/>
</dbReference>
<gene>
    <name evidence="1" type="ORF">IFO71_11760</name>
</gene>
<comment type="caution">
    <text evidence="1">The sequence shown here is derived from an EMBL/GenBank/DDBJ whole genome shotgun (WGS) entry which is preliminary data.</text>
</comment>
<dbReference type="Proteomes" id="UP000613768">
    <property type="component" value="Unassembled WGS sequence"/>
</dbReference>
<reference evidence="1 2" key="1">
    <citation type="submission" date="2020-09" db="EMBL/GenBank/DDBJ databases">
        <title>Pseudoxanthomonas sp. CAU 1598 isolated from sand of Yaerae Beach.</title>
        <authorList>
            <person name="Kim W."/>
        </authorList>
    </citation>
    <scope>NUCLEOTIDE SEQUENCE [LARGE SCALE GENOMIC DNA]</scope>
    <source>
        <strain evidence="1 2">CAU 1598</strain>
    </source>
</reference>
<evidence type="ECO:0000313" key="1">
    <source>
        <dbReference type="EMBL" id="MBD8526413.1"/>
    </source>
</evidence>
<dbReference type="RefSeq" id="WP_192029850.1">
    <property type="nucleotide sequence ID" value="NZ_JACYTR010000022.1"/>
</dbReference>
<sequence>MPNVGPATIGDFELLGIRAPSDLVGEDPYALYKQLQRLQGQHLDPCVCDVLIASVRFMEGAEPQPWWHYTVRAKIRACTPPPLAENGWRIPAP</sequence>
<name>A0AAW3ZJX3_9GAMM</name>
<dbReference type="InterPro" id="IPR021725">
    <property type="entry name" value="Cdd1"/>
</dbReference>
<keyword evidence="2" id="KW-1185">Reference proteome</keyword>
<protein>
    <submittedName>
        <fullName evidence="1">Mitomycin resistance protein</fullName>
    </submittedName>
</protein>